<accession>A0A2M8W452</accession>
<feature type="domain" description="Nudix hydrolase" evidence="7">
    <location>
        <begin position="65"/>
        <end position="227"/>
    </location>
</feature>
<dbReference type="SUPFAM" id="SSF55811">
    <property type="entry name" value="Nudix"/>
    <property type="match status" value="1"/>
</dbReference>
<comment type="cofactor">
    <cofactor evidence="1">
        <name>Mn(2+)</name>
        <dbReference type="ChEBI" id="CHEBI:29035"/>
    </cofactor>
</comment>
<dbReference type="Proteomes" id="UP000231586">
    <property type="component" value="Unassembled WGS sequence"/>
</dbReference>
<keyword evidence="5" id="KW-0460">Magnesium</keyword>
<dbReference type="PANTHER" id="PTHR12992:SF11">
    <property type="entry name" value="MITOCHONDRIAL COENZYME A DIPHOSPHATASE NUDT8"/>
    <property type="match status" value="1"/>
</dbReference>
<keyword evidence="3" id="KW-0479">Metal-binding</keyword>
<dbReference type="RefSeq" id="WP_211289469.1">
    <property type="nucleotide sequence ID" value="NZ_PGTZ01000011.1"/>
</dbReference>
<dbReference type="PANTHER" id="PTHR12992">
    <property type="entry name" value="NUDIX HYDROLASE"/>
    <property type="match status" value="1"/>
</dbReference>
<dbReference type="PROSITE" id="PS51462">
    <property type="entry name" value="NUDIX"/>
    <property type="match status" value="1"/>
</dbReference>
<comment type="caution">
    <text evidence="8">The sequence shown here is derived from an EMBL/GenBank/DDBJ whole genome shotgun (WGS) entry which is preliminary data.</text>
</comment>
<evidence type="ECO:0000256" key="5">
    <source>
        <dbReference type="ARBA" id="ARBA00022842"/>
    </source>
</evidence>
<name>A0A2M8W452_9MICO</name>
<comment type="cofactor">
    <cofactor evidence="2">
        <name>Mg(2+)</name>
        <dbReference type="ChEBI" id="CHEBI:18420"/>
    </cofactor>
</comment>
<dbReference type="Gene3D" id="3.90.79.10">
    <property type="entry name" value="Nucleoside Triphosphate Pyrophosphohydrolase"/>
    <property type="match status" value="1"/>
</dbReference>
<proteinExistence type="predicted"/>
<dbReference type="CDD" id="cd03426">
    <property type="entry name" value="NUDIX_CoAse_Nudt7"/>
    <property type="match status" value="1"/>
</dbReference>
<evidence type="ECO:0000259" key="7">
    <source>
        <dbReference type="PROSITE" id="PS51462"/>
    </source>
</evidence>
<dbReference type="InterPro" id="IPR000086">
    <property type="entry name" value="NUDIX_hydrolase_dom"/>
</dbReference>
<keyword evidence="9" id="KW-1185">Reference proteome</keyword>
<evidence type="ECO:0000313" key="8">
    <source>
        <dbReference type="EMBL" id="PJI85693.1"/>
    </source>
</evidence>
<dbReference type="InterPro" id="IPR045121">
    <property type="entry name" value="CoAse"/>
</dbReference>
<organism evidence="8 9">
    <name type="scientific">Luteimicrobium subarcticum</name>
    <dbReference type="NCBI Taxonomy" id="620910"/>
    <lineage>
        <taxon>Bacteria</taxon>
        <taxon>Bacillati</taxon>
        <taxon>Actinomycetota</taxon>
        <taxon>Actinomycetes</taxon>
        <taxon>Micrococcales</taxon>
        <taxon>Luteimicrobium</taxon>
    </lineage>
</organism>
<dbReference type="AlphaFoldDB" id="A0A2M8W452"/>
<evidence type="ECO:0000256" key="6">
    <source>
        <dbReference type="ARBA" id="ARBA00023211"/>
    </source>
</evidence>
<reference evidence="8 9" key="1">
    <citation type="submission" date="2017-11" db="EMBL/GenBank/DDBJ databases">
        <title>Genomic Encyclopedia of Archaeal and Bacterial Type Strains, Phase II (KMG-II): From Individual Species to Whole Genera.</title>
        <authorList>
            <person name="Goeker M."/>
        </authorList>
    </citation>
    <scope>NUCLEOTIDE SEQUENCE [LARGE SCALE GENOMIC DNA]</scope>
    <source>
        <strain evidence="8 9">DSM 22413</strain>
    </source>
</reference>
<protein>
    <submittedName>
        <fullName evidence="8">NUDIX domain-containing protein</fullName>
    </submittedName>
</protein>
<gene>
    <name evidence="8" type="ORF">CLV34_2883</name>
</gene>
<sequence length="249" mass="25898">MASTSGVPASPASARDALARLVDGGGAWTTPWRHAVGALDPATARDAAVLVLFGVLDGAPGAAPSTVPADARTSVRTGVPAGLDVLLLARAATLGSHPGQVAFPGGRVDPGDDGPVACALREATEETGLDASGVDVLGTYDPLPLPVSNHLVTPVLGWWARRSPVRVVDPGESAHVFSAPVAGLIDPERRRTVEVRRGNRRWHGPGFLVADGDREHVVWGFTAGILDALLDELGWTQPWDRDRVVPAPL</sequence>
<dbReference type="GO" id="GO:0010945">
    <property type="term" value="F:coenzyme A diphosphatase activity"/>
    <property type="evidence" value="ECO:0007669"/>
    <property type="project" value="InterPro"/>
</dbReference>
<evidence type="ECO:0000256" key="2">
    <source>
        <dbReference type="ARBA" id="ARBA00001946"/>
    </source>
</evidence>
<keyword evidence="4" id="KW-0378">Hydrolase</keyword>
<dbReference type="GO" id="GO:0046872">
    <property type="term" value="F:metal ion binding"/>
    <property type="evidence" value="ECO:0007669"/>
    <property type="project" value="UniProtKB-KW"/>
</dbReference>
<evidence type="ECO:0000313" key="9">
    <source>
        <dbReference type="Proteomes" id="UP000231586"/>
    </source>
</evidence>
<evidence type="ECO:0000256" key="3">
    <source>
        <dbReference type="ARBA" id="ARBA00022723"/>
    </source>
</evidence>
<evidence type="ECO:0000256" key="4">
    <source>
        <dbReference type="ARBA" id="ARBA00022801"/>
    </source>
</evidence>
<keyword evidence="6" id="KW-0464">Manganese</keyword>
<evidence type="ECO:0000256" key="1">
    <source>
        <dbReference type="ARBA" id="ARBA00001936"/>
    </source>
</evidence>
<dbReference type="Pfam" id="PF00293">
    <property type="entry name" value="NUDIX"/>
    <property type="match status" value="1"/>
</dbReference>
<dbReference type="EMBL" id="PGTZ01000011">
    <property type="protein sequence ID" value="PJI85693.1"/>
    <property type="molecule type" value="Genomic_DNA"/>
</dbReference>
<dbReference type="InterPro" id="IPR015797">
    <property type="entry name" value="NUDIX_hydrolase-like_dom_sf"/>
</dbReference>